<feature type="compositionally biased region" description="Polar residues" evidence="2">
    <location>
        <begin position="364"/>
        <end position="377"/>
    </location>
</feature>
<dbReference type="GeneTree" id="ENSGT00530000063727"/>
<name>A0A670I9V4_PODMU</name>
<sequence>MISRYTRKPVAPDAQGIRGLTKSSLEHHPLPDSLDDSYPSTESQEDISSESESTKDSNYQSVTSVDDGNSWSASQSFTGTSTEDSSVFSWGYDEFDKAATRQVQQIFRYIDELLYEQKTSMYVEGLEEECQQWMSSFPHLRIVGKQVVIPTDEGYGWYSSSTCSTLGSSDMTPSLEKDPSEFSILGKKVPLSLTPMCKEDNISKPPELCLLESEEGDGGVIVSEGVMEEYLAFDRRDVEEELHDWKMGLSPDRRKLGFPPISPSYCMRDAVLSYVFDDVWSEVLGHMEQLICRHWEGSVSDDEKNVITVETNRTDSGSPFMQFEPLPLLLPRMPQTKMPSIPSNLYSKHRCGRKSKKKRKTPEANLSQGTSGGPQRNLNGLMVIHGIPLHQRNLPLMDKILDLDDRLLMRPGSTSVLSTRARPNRPLELSTSSLSYSAQSARRRNPPPRTLHPINTSHSRSGTPRPMEDVIRGTRLSTANEQLSSPSPMPLSRNNLLPPISTVDIADHLGSQKQMKSRGNASRARSAIADEINHQPVHERFLLPDSFSRPNTSHAFWPDSQYRRSCTVIDYANQPRNSKGSAGTDAINVGVMGVSLGISSSSYINSFHHQALGNFLNEDEEDKEDQPPPVGLQLHGSVKTHSRGGSRSRQGL</sequence>
<feature type="compositionally biased region" description="Low complexity" evidence="2">
    <location>
        <begin position="427"/>
        <end position="440"/>
    </location>
</feature>
<dbReference type="InterPro" id="IPR022194">
    <property type="entry name" value="DUF3719"/>
</dbReference>
<gene>
    <name evidence="4" type="primary">FAM149B1</name>
</gene>
<dbReference type="GeneID" id="114597259"/>
<dbReference type="CTD" id="317662"/>
<dbReference type="PANTHER" id="PTHR31997:SF0">
    <property type="entry name" value="PRIMARY CILIUM ASSEMBLY PROTEIN FAM149B1"/>
    <property type="match status" value="1"/>
</dbReference>
<feature type="region of interest" description="Disordered" evidence="2">
    <location>
        <begin position="333"/>
        <end position="377"/>
    </location>
</feature>
<feature type="compositionally biased region" description="Polar residues" evidence="2">
    <location>
        <begin position="453"/>
        <end position="462"/>
    </location>
</feature>
<dbReference type="GO" id="GO:0061512">
    <property type="term" value="P:protein localization to cilium"/>
    <property type="evidence" value="ECO:0007669"/>
    <property type="project" value="Ensembl"/>
</dbReference>
<protein>
    <submittedName>
        <fullName evidence="4">Family with sequence similarity 149 member B1</fullName>
    </submittedName>
</protein>
<reference evidence="4" key="2">
    <citation type="submission" date="2025-08" db="UniProtKB">
        <authorList>
            <consortium name="Ensembl"/>
        </authorList>
    </citation>
    <scope>IDENTIFICATION</scope>
</reference>
<evidence type="ECO:0000256" key="1">
    <source>
        <dbReference type="ARBA" id="ARBA00008309"/>
    </source>
</evidence>
<dbReference type="KEGG" id="pmua:114597259"/>
<dbReference type="RefSeq" id="XP_028585442.1">
    <property type="nucleotide sequence ID" value="XM_028729609.1"/>
</dbReference>
<feature type="region of interest" description="Disordered" evidence="2">
    <location>
        <begin position="415"/>
        <end position="468"/>
    </location>
</feature>
<organism evidence="4 5">
    <name type="scientific">Podarcis muralis</name>
    <name type="common">Wall lizard</name>
    <name type="synonym">Lacerta muralis</name>
    <dbReference type="NCBI Taxonomy" id="64176"/>
    <lineage>
        <taxon>Eukaryota</taxon>
        <taxon>Metazoa</taxon>
        <taxon>Chordata</taxon>
        <taxon>Craniata</taxon>
        <taxon>Vertebrata</taxon>
        <taxon>Euteleostomi</taxon>
        <taxon>Lepidosauria</taxon>
        <taxon>Squamata</taxon>
        <taxon>Bifurcata</taxon>
        <taxon>Unidentata</taxon>
        <taxon>Episquamata</taxon>
        <taxon>Laterata</taxon>
        <taxon>Lacertibaenia</taxon>
        <taxon>Lacertidae</taxon>
        <taxon>Podarcis</taxon>
    </lineage>
</organism>
<evidence type="ECO:0000313" key="5">
    <source>
        <dbReference type="Proteomes" id="UP000472272"/>
    </source>
</evidence>
<feature type="region of interest" description="Disordered" evidence="2">
    <location>
        <begin position="1"/>
        <end position="85"/>
    </location>
</feature>
<dbReference type="OrthoDB" id="2134133at2759"/>
<dbReference type="Proteomes" id="UP000472272">
    <property type="component" value="Chromosome 5"/>
</dbReference>
<dbReference type="OMA" id="EREEDCI"/>
<dbReference type="GO" id="GO:0060271">
    <property type="term" value="P:cilium assembly"/>
    <property type="evidence" value="ECO:0007669"/>
    <property type="project" value="Ensembl"/>
</dbReference>
<evidence type="ECO:0000256" key="2">
    <source>
        <dbReference type="SAM" id="MobiDB-lite"/>
    </source>
</evidence>
<dbReference type="PANTHER" id="PTHR31997">
    <property type="entry name" value="AGAP003710-PA"/>
    <property type="match status" value="1"/>
</dbReference>
<accession>A0A670I9V4</accession>
<keyword evidence="5" id="KW-1185">Reference proteome</keyword>
<feature type="compositionally biased region" description="Polar residues" evidence="2">
    <location>
        <begin position="337"/>
        <end position="346"/>
    </location>
</feature>
<reference evidence="4" key="3">
    <citation type="submission" date="2025-09" db="UniProtKB">
        <authorList>
            <consortium name="Ensembl"/>
        </authorList>
    </citation>
    <scope>IDENTIFICATION</scope>
</reference>
<feature type="region of interest" description="Disordered" evidence="2">
    <location>
        <begin position="618"/>
        <end position="652"/>
    </location>
</feature>
<evidence type="ECO:0000313" key="4">
    <source>
        <dbReference type="Ensembl" id="ENSPMRP00000008471.1"/>
    </source>
</evidence>
<feature type="compositionally biased region" description="Polar residues" evidence="2">
    <location>
        <begin position="56"/>
        <end position="85"/>
    </location>
</feature>
<dbReference type="Pfam" id="PF12516">
    <property type="entry name" value="DUF3719"/>
    <property type="match status" value="1"/>
</dbReference>
<comment type="similarity">
    <text evidence="1">Belongs to the FAM149 family.</text>
</comment>
<feature type="domain" description="DUF3719" evidence="3">
    <location>
        <begin position="113"/>
        <end position="171"/>
    </location>
</feature>
<feature type="compositionally biased region" description="Basic residues" evidence="2">
    <location>
        <begin position="347"/>
        <end position="360"/>
    </location>
</feature>
<proteinExistence type="inferred from homology"/>
<dbReference type="AlphaFoldDB" id="A0A670I9V4"/>
<dbReference type="Ensembl" id="ENSPMRT00000009057.1">
    <property type="protein sequence ID" value="ENSPMRP00000008471.1"/>
    <property type="gene ID" value="ENSPMRG00000005717.1"/>
</dbReference>
<dbReference type="InterPro" id="IPR039630">
    <property type="entry name" value="FAM149"/>
</dbReference>
<evidence type="ECO:0000259" key="3">
    <source>
        <dbReference type="Pfam" id="PF12516"/>
    </source>
</evidence>
<reference evidence="4 5" key="1">
    <citation type="journal article" date="2019" name="Proc. Natl. Acad. Sci. U.S.A.">
        <title>Regulatory changes in pterin and carotenoid genes underlie balanced color polymorphisms in the wall lizard.</title>
        <authorList>
            <person name="Andrade P."/>
            <person name="Pinho C."/>
            <person name="Perez I de Lanuza G."/>
            <person name="Afonso S."/>
            <person name="Brejcha J."/>
            <person name="Rubin C.J."/>
            <person name="Wallerman O."/>
            <person name="Pereira P."/>
            <person name="Sabatino S.J."/>
            <person name="Bellati A."/>
            <person name="Pellitteri-Rosa D."/>
            <person name="Bosakova Z."/>
            <person name="Bunikis I."/>
            <person name="Carretero M.A."/>
            <person name="Feiner N."/>
            <person name="Marsik P."/>
            <person name="Pauperio F."/>
            <person name="Salvi D."/>
            <person name="Soler L."/>
            <person name="While G.M."/>
            <person name="Uller T."/>
            <person name="Font E."/>
            <person name="Andersson L."/>
            <person name="Carneiro M."/>
        </authorList>
    </citation>
    <scope>NUCLEOTIDE SEQUENCE</scope>
</reference>